<proteinExistence type="predicted"/>
<feature type="domain" description="NERD" evidence="1">
    <location>
        <begin position="34"/>
        <end position="144"/>
    </location>
</feature>
<evidence type="ECO:0000313" key="5">
    <source>
        <dbReference type="Proteomes" id="UP001157039"/>
    </source>
</evidence>
<name>A0AA37XM84_9ENTE</name>
<reference evidence="3" key="4">
    <citation type="submission" date="2023-02" db="EMBL/GenBank/DDBJ databases">
        <authorList>
            <person name="Sun Q."/>
            <person name="Mori K."/>
        </authorList>
    </citation>
    <scope>NUCLEOTIDE SEQUENCE</scope>
    <source>
        <strain evidence="3">NBRC 114545</strain>
    </source>
</reference>
<reference evidence="3 5" key="2">
    <citation type="journal article" date="2014" name="Int. J. Syst. Evol. Microbiol.">
        <title>Complete genome sequence of Corynebacterium casei LMG S-19264T (=DSM 44701T), isolated from a smear-ripened cheese.</title>
        <authorList>
            <consortium name="US DOE Joint Genome Institute (JGI-PGF)"/>
            <person name="Walter F."/>
            <person name="Albersmeier A."/>
            <person name="Kalinowski J."/>
            <person name="Ruckert C."/>
        </authorList>
    </citation>
    <scope>NUCLEOTIDE SEQUENCE [LARGE SCALE GENOMIC DNA]</scope>
    <source>
        <strain evidence="3 5">NBRC 114545</strain>
    </source>
</reference>
<dbReference type="Proteomes" id="UP001157039">
    <property type="component" value="Unassembled WGS sequence"/>
</dbReference>
<gene>
    <name evidence="2" type="ORF">C7K38_03295</name>
    <name evidence="3" type="ORF">GCM10025885_19850</name>
</gene>
<sequence length="321" mass="38404">MDKRKMAHELQQLYILSQRISSFKEDFRYQNLYHGYLGEIYLDQLVQIFGEKFEYLDDLTLVFKETTVQIDKIFIVNNTIFLIDMKYYQGHYIFQNNNWYKNGKILLKNIFEQLRKAQRVVQNIFDQHHLPLKVEGVLAFMNPDATIEIMDNVAEKVLFYQDIPNWLYELNTYKTTSDVKNWKAILQHYCVPAFKSQKRIPIEDIKYFKKGICCRSCHGFQTTENHNFIVCSCGHREPKVTACARTICEFGVLFHDRELKRKELQLFFGDSINPRYLAFILSKYFPVAKRAGHMSTRKNKGILFEYWFEDEMDYFHSLEKS</sequence>
<accession>A0AA37XM84</accession>
<dbReference type="Proteomes" id="UP000268310">
    <property type="component" value="Chromosome"/>
</dbReference>
<dbReference type="KEGG" id="too:C7K38_03295"/>
<keyword evidence="4" id="KW-1185">Reference proteome</keyword>
<dbReference type="Pfam" id="PF08378">
    <property type="entry name" value="NERD"/>
    <property type="match status" value="1"/>
</dbReference>
<dbReference type="PROSITE" id="PS50965">
    <property type="entry name" value="NERD"/>
    <property type="match status" value="1"/>
</dbReference>
<organism evidence="3 5">
    <name type="scientific">Tetragenococcus osmophilus</name>
    <dbReference type="NCBI Taxonomy" id="526944"/>
    <lineage>
        <taxon>Bacteria</taxon>
        <taxon>Bacillati</taxon>
        <taxon>Bacillota</taxon>
        <taxon>Bacilli</taxon>
        <taxon>Lactobacillales</taxon>
        <taxon>Enterococcaceae</taxon>
        <taxon>Tetragenococcus</taxon>
    </lineage>
</organism>
<dbReference type="EMBL" id="CP027783">
    <property type="protein sequence ID" value="AYW47481.1"/>
    <property type="molecule type" value="Genomic_DNA"/>
</dbReference>
<evidence type="ECO:0000313" key="4">
    <source>
        <dbReference type="Proteomes" id="UP000268310"/>
    </source>
</evidence>
<evidence type="ECO:0000313" key="2">
    <source>
        <dbReference type="EMBL" id="AYW47481.1"/>
    </source>
</evidence>
<reference evidence="2" key="3">
    <citation type="submission" date="2018-03" db="EMBL/GenBank/DDBJ databases">
        <authorList>
            <person name="Jeon C.O."/>
        </authorList>
    </citation>
    <scope>NUCLEOTIDE SEQUENCE</scope>
    <source>
        <strain evidence="2">JCM 31126</strain>
    </source>
</reference>
<reference evidence="2 4" key="1">
    <citation type="journal article" date="2012" name="Int. J. Syst. Evol. Microbiol.">
        <title>Characterization of Tetragenococcus strains from sugar thick juice reveals a novel species, Tetragenococcus osmophilus sp. nov., and divides Tetragenococcus halophilus into two subspecies, T. halophilus subsp. halophilus subsp. nov. and T. halophilus subsp. flandriensis subsp. nov.</title>
        <authorList>
            <person name="Juste A."/>
            <person name="Van Trappen S."/>
            <person name="Verreth C."/>
            <person name="Cleenwerck I."/>
            <person name="De Vos P."/>
            <person name="Lievens B."/>
            <person name="Willems K.A."/>
        </authorList>
    </citation>
    <scope>NUCLEOTIDE SEQUENCE [LARGE SCALE GENOMIC DNA]</scope>
    <source>
        <strain evidence="2 4">JCM 31126</strain>
    </source>
</reference>
<dbReference type="InterPro" id="IPR011528">
    <property type="entry name" value="NERD"/>
</dbReference>
<protein>
    <recommendedName>
        <fullName evidence="1">NERD domain-containing protein</fullName>
    </recommendedName>
</protein>
<evidence type="ECO:0000313" key="3">
    <source>
        <dbReference type="EMBL" id="GMA72936.1"/>
    </source>
</evidence>
<evidence type="ECO:0000259" key="1">
    <source>
        <dbReference type="PROSITE" id="PS50965"/>
    </source>
</evidence>
<dbReference type="RefSeq" id="WP_123934634.1">
    <property type="nucleotide sequence ID" value="NZ_BSUW01000001.1"/>
</dbReference>
<dbReference type="EMBL" id="BSUW01000001">
    <property type="protein sequence ID" value="GMA72936.1"/>
    <property type="molecule type" value="Genomic_DNA"/>
</dbReference>
<dbReference type="AlphaFoldDB" id="A0AA37XM84"/>